<name>A0A0D0BH34_9AGAR</name>
<dbReference type="Proteomes" id="UP000053593">
    <property type="component" value="Unassembled WGS sequence"/>
</dbReference>
<evidence type="ECO:0000313" key="2">
    <source>
        <dbReference type="Proteomes" id="UP000053593"/>
    </source>
</evidence>
<keyword evidence="2" id="KW-1185">Reference proteome</keyword>
<protein>
    <submittedName>
        <fullName evidence="1">Uncharacterized protein</fullName>
    </submittedName>
</protein>
<dbReference type="AlphaFoldDB" id="A0A0D0BH34"/>
<sequence length="99" mass="11121">MSSLWSRVSLKWDWNAPIKYEGYFASLAGVLGRSVRGPMTVHLALNVSPFLKDGTLHPIMTQIFGQMDRWRSLSYKESSRYVQGCIVAAQWTSSPLASP</sequence>
<reference evidence="1 2" key="1">
    <citation type="submission" date="2014-04" db="EMBL/GenBank/DDBJ databases">
        <title>Evolutionary Origins and Diversification of the Mycorrhizal Mutualists.</title>
        <authorList>
            <consortium name="DOE Joint Genome Institute"/>
            <consortium name="Mycorrhizal Genomics Consortium"/>
            <person name="Kohler A."/>
            <person name="Kuo A."/>
            <person name="Nagy L.G."/>
            <person name="Floudas D."/>
            <person name="Copeland A."/>
            <person name="Barry K.W."/>
            <person name="Cichocki N."/>
            <person name="Veneault-Fourrey C."/>
            <person name="LaButti K."/>
            <person name="Lindquist E.A."/>
            <person name="Lipzen A."/>
            <person name="Lundell T."/>
            <person name="Morin E."/>
            <person name="Murat C."/>
            <person name="Riley R."/>
            <person name="Ohm R."/>
            <person name="Sun H."/>
            <person name="Tunlid A."/>
            <person name="Henrissat B."/>
            <person name="Grigoriev I.V."/>
            <person name="Hibbett D.S."/>
            <person name="Martin F."/>
        </authorList>
    </citation>
    <scope>NUCLEOTIDE SEQUENCE [LARGE SCALE GENOMIC DNA]</scope>
    <source>
        <strain evidence="1 2">FD-317 M1</strain>
    </source>
</reference>
<accession>A0A0D0BH34</accession>
<dbReference type="EMBL" id="KN834764">
    <property type="protein sequence ID" value="KIK63295.1"/>
    <property type="molecule type" value="Genomic_DNA"/>
</dbReference>
<organism evidence="1 2">
    <name type="scientific">Collybiopsis luxurians FD-317 M1</name>
    <dbReference type="NCBI Taxonomy" id="944289"/>
    <lineage>
        <taxon>Eukaryota</taxon>
        <taxon>Fungi</taxon>
        <taxon>Dikarya</taxon>
        <taxon>Basidiomycota</taxon>
        <taxon>Agaricomycotina</taxon>
        <taxon>Agaricomycetes</taxon>
        <taxon>Agaricomycetidae</taxon>
        <taxon>Agaricales</taxon>
        <taxon>Marasmiineae</taxon>
        <taxon>Omphalotaceae</taxon>
        <taxon>Collybiopsis</taxon>
        <taxon>Collybiopsis luxurians</taxon>
    </lineage>
</organism>
<dbReference type="HOGENOM" id="CLU_2320652_0_0_1"/>
<gene>
    <name evidence="1" type="ORF">GYMLUDRAFT_41000</name>
</gene>
<evidence type="ECO:0000313" key="1">
    <source>
        <dbReference type="EMBL" id="KIK63295.1"/>
    </source>
</evidence>
<proteinExistence type="predicted"/>